<dbReference type="InterPro" id="IPR011990">
    <property type="entry name" value="TPR-like_helical_dom_sf"/>
</dbReference>
<evidence type="ECO:0000259" key="11">
    <source>
        <dbReference type="Pfam" id="PF24575"/>
    </source>
</evidence>
<dbReference type="AlphaFoldDB" id="F2BEI2"/>
<proteinExistence type="inferred from homology"/>
<evidence type="ECO:0000259" key="10">
    <source>
        <dbReference type="Pfam" id="PF04575"/>
    </source>
</evidence>
<dbReference type="Proteomes" id="UP000004105">
    <property type="component" value="Unassembled WGS sequence"/>
</dbReference>
<keyword evidence="2" id="KW-1134">Transmembrane beta strand</keyword>
<keyword evidence="3" id="KW-0812">Transmembrane</keyword>
<evidence type="ECO:0000256" key="7">
    <source>
        <dbReference type="ARBA" id="ARBA00023609"/>
    </source>
</evidence>
<comment type="similarity">
    <text evidence="7">Belongs to the Slam family.</text>
</comment>
<dbReference type="EMBL" id="AFAY01000046">
    <property type="protein sequence ID" value="EGF09887.1"/>
    <property type="molecule type" value="Genomic_DNA"/>
</dbReference>
<keyword evidence="5" id="KW-0472">Membrane</keyword>
<feature type="compositionally biased region" description="Basic residues" evidence="8">
    <location>
        <begin position="257"/>
        <end position="287"/>
    </location>
</feature>
<keyword evidence="4 9" id="KW-0732">Signal</keyword>
<reference evidence="12 13" key="1">
    <citation type="submission" date="2011-02" db="EMBL/GenBank/DDBJ databases">
        <authorList>
            <person name="Muzny D."/>
            <person name="Qin X."/>
            <person name="Deng J."/>
            <person name="Jiang H."/>
            <person name="Liu Y."/>
            <person name="Qu J."/>
            <person name="Song X.-Z."/>
            <person name="Zhang L."/>
            <person name="Thornton R."/>
            <person name="Coyle M."/>
            <person name="Francisco L."/>
            <person name="Jackson L."/>
            <person name="Javaid M."/>
            <person name="Korchina V."/>
            <person name="Kovar C."/>
            <person name="Mata R."/>
            <person name="Mathew T."/>
            <person name="Ngo R."/>
            <person name="Nguyen L."/>
            <person name="Nguyen N."/>
            <person name="Okwuonu G."/>
            <person name="Ongeri F."/>
            <person name="Pham C."/>
            <person name="Simmons D."/>
            <person name="Wilczek-Boney K."/>
            <person name="Hale W."/>
            <person name="Jakkamsetti A."/>
            <person name="Pham P."/>
            <person name="Ruth R."/>
            <person name="San Lucas F."/>
            <person name="Warren J."/>
            <person name="Zhang J."/>
            <person name="Zhao Z."/>
            <person name="Zhou C."/>
            <person name="Zhu D."/>
            <person name="Lee S."/>
            <person name="Bess C."/>
            <person name="Blankenburg K."/>
            <person name="Forbes L."/>
            <person name="Fu Q."/>
            <person name="Gubbala S."/>
            <person name="Hirani K."/>
            <person name="Jayaseelan J.C."/>
            <person name="Lara F."/>
            <person name="Munidasa M."/>
            <person name="Palculict T."/>
            <person name="Patil S."/>
            <person name="Pu L.-L."/>
            <person name="Saada N."/>
            <person name="Tang L."/>
            <person name="Weissenberger G."/>
            <person name="Zhu Y."/>
            <person name="Hemphill L."/>
            <person name="Shang Y."/>
            <person name="Youmans B."/>
            <person name="Ayvaz T."/>
            <person name="Ross M."/>
            <person name="Santibanez J."/>
            <person name="Aqrawi P."/>
            <person name="Gross S."/>
            <person name="Joshi V."/>
            <person name="Fowler G."/>
            <person name="Nazareth L."/>
            <person name="Reid J."/>
            <person name="Worley K."/>
            <person name="Petrosino J."/>
            <person name="Highlander S."/>
            <person name="Gibbs R."/>
        </authorList>
    </citation>
    <scope>NUCLEOTIDE SEQUENCE [LARGE SCALE GENOMIC DNA]</scope>
    <source>
        <strain evidence="12 13">ATCC BAA-1200</strain>
    </source>
</reference>
<evidence type="ECO:0000313" key="12">
    <source>
        <dbReference type="EMBL" id="EGF09887.1"/>
    </source>
</evidence>
<feature type="signal peptide" evidence="9">
    <location>
        <begin position="1"/>
        <end position="24"/>
    </location>
</feature>
<feature type="compositionally biased region" description="Basic and acidic residues" evidence="8">
    <location>
        <begin position="43"/>
        <end position="54"/>
    </location>
</feature>
<feature type="region of interest" description="Disordered" evidence="8">
    <location>
        <begin position="385"/>
        <end position="476"/>
    </location>
</feature>
<feature type="chain" id="PRO_5003275566" evidence="9">
    <location>
        <begin position="25"/>
        <end position="507"/>
    </location>
</feature>
<keyword evidence="13" id="KW-1185">Reference proteome</keyword>
<feature type="compositionally biased region" description="Low complexity" evidence="8">
    <location>
        <begin position="415"/>
        <end position="440"/>
    </location>
</feature>
<evidence type="ECO:0000256" key="1">
    <source>
        <dbReference type="ARBA" id="ARBA00004571"/>
    </source>
</evidence>
<comment type="subcellular location">
    <subcellularLocation>
        <location evidence="1">Cell outer membrane</location>
        <topology evidence="1">Multi-pass membrane protein</topology>
    </subcellularLocation>
</comment>
<accession>F2BEI2</accession>
<dbReference type="InterPro" id="IPR007655">
    <property type="entry name" value="Slam_C"/>
</dbReference>
<evidence type="ECO:0000256" key="2">
    <source>
        <dbReference type="ARBA" id="ARBA00022452"/>
    </source>
</evidence>
<dbReference type="OrthoDB" id="6655393at2"/>
<evidence type="ECO:0000256" key="4">
    <source>
        <dbReference type="ARBA" id="ARBA00022729"/>
    </source>
</evidence>
<evidence type="ECO:0000256" key="9">
    <source>
        <dbReference type="SAM" id="SignalP"/>
    </source>
</evidence>
<keyword evidence="6" id="KW-0998">Cell outer membrane</keyword>
<feature type="domain" description="Surface lipoprotein assembly modifier C-terminal" evidence="10">
    <location>
        <begin position="319"/>
        <end position="389"/>
    </location>
</feature>
<dbReference type="InterPro" id="IPR057556">
    <property type="entry name" value="TPR_Slam"/>
</dbReference>
<dbReference type="GO" id="GO:0009279">
    <property type="term" value="C:cell outer membrane"/>
    <property type="evidence" value="ECO:0007669"/>
    <property type="project" value="UniProtKB-SubCell"/>
</dbReference>
<dbReference type="HOGENOM" id="CLU_034927_0_0_4"/>
<dbReference type="Gene3D" id="1.25.40.10">
    <property type="entry name" value="Tetratricopeptide repeat domain"/>
    <property type="match status" value="1"/>
</dbReference>
<feature type="compositionally biased region" description="Low complexity" evidence="8">
    <location>
        <begin position="448"/>
        <end position="461"/>
    </location>
</feature>
<comment type="caution">
    <text evidence="12">The sequence shown here is derived from an EMBL/GenBank/DDBJ whole genome shotgun (WGS) entry which is preliminary data.</text>
</comment>
<gene>
    <name evidence="12" type="ORF">HMPREF9123_2138</name>
</gene>
<feature type="compositionally biased region" description="Low complexity" evidence="8">
    <location>
        <begin position="392"/>
        <end position="403"/>
    </location>
</feature>
<feature type="region of interest" description="Disordered" evidence="8">
    <location>
        <begin position="25"/>
        <end position="83"/>
    </location>
</feature>
<evidence type="ECO:0000256" key="5">
    <source>
        <dbReference type="ARBA" id="ARBA00023136"/>
    </source>
</evidence>
<evidence type="ECO:0000313" key="13">
    <source>
        <dbReference type="Proteomes" id="UP000004105"/>
    </source>
</evidence>
<feature type="domain" description="Surface lipoprotein assembly modifier N-terminal TPR repeats region" evidence="11">
    <location>
        <begin position="78"/>
        <end position="179"/>
    </location>
</feature>
<sequence>MFPKKTVPLLPLLFFTLSSAPALADDPSAKIQTTPESGLLRGLADDLESRREQIETNSGLRKKKNAAAQEESEDIPDLDDEDLKKHPELANRVLNAAMLSEDWDTLEHVSGFYHDIPGHDPVLDAYVRGALLRAQGRPGKAAKVYRDILRQHPDLSYVRLDLAGMLFENRAYKDATKEFEQAKREDIEPEAAAQADAYLAAVKQADPWQIRLRGGWQYGNNTNNATSNDYFLWPFAVVGSITYYYKLPRDPESLPQRQRHQLRRANRQRHQPRRQPQHRFQPRSRRRALPALARRRRIFPLPRRRLQIPHAQQHLRPHTPLVSASWLGGRQYSRNTGANASFSRWATPRLQLSGAYTFIRKKYRDERYAGYNAALNGLSASAVYAPSPQTGSPSAASACSAKKPTIKKKPPPAASPTSAHSTVSPTAPTSASAAATSPANSPAPPPSTAASPAATAKPTPTLRCGKKNGCPAASPPKLEFSYLKVRSNIYAFPRNKKQISFTLEKEF</sequence>
<evidence type="ECO:0000256" key="8">
    <source>
        <dbReference type="SAM" id="MobiDB-lite"/>
    </source>
</evidence>
<organism evidence="12 13">
    <name type="scientific">Neisseria bacilliformis ATCC BAA-1200</name>
    <dbReference type="NCBI Taxonomy" id="888742"/>
    <lineage>
        <taxon>Bacteria</taxon>
        <taxon>Pseudomonadati</taxon>
        <taxon>Pseudomonadota</taxon>
        <taxon>Betaproteobacteria</taxon>
        <taxon>Neisseriales</taxon>
        <taxon>Neisseriaceae</taxon>
        <taxon>Neisseria</taxon>
    </lineage>
</organism>
<feature type="compositionally biased region" description="Acidic residues" evidence="8">
    <location>
        <begin position="70"/>
        <end position="81"/>
    </location>
</feature>
<dbReference type="Pfam" id="PF24575">
    <property type="entry name" value="TPR_Slam"/>
    <property type="match status" value="1"/>
</dbReference>
<name>F2BEI2_9NEIS</name>
<dbReference type="Pfam" id="PF04575">
    <property type="entry name" value="SlipAM"/>
    <property type="match status" value="1"/>
</dbReference>
<dbReference type="SUPFAM" id="SSF48452">
    <property type="entry name" value="TPR-like"/>
    <property type="match status" value="1"/>
</dbReference>
<protein>
    <submittedName>
        <fullName evidence="12">Tetratricopeptide repeat protein</fullName>
    </submittedName>
</protein>
<feature type="region of interest" description="Disordered" evidence="8">
    <location>
        <begin position="252"/>
        <end position="287"/>
    </location>
</feature>
<evidence type="ECO:0000256" key="6">
    <source>
        <dbReference type="ARBA" id="ARBA00023237"/>
    </source>
</evidence>
<evidence type="ECO:0000256" key="3">
    <source>
        <dbReference type="ARBA" id="ARBA00022692"/>
    </source>
</evidence>